<dbReference type="SMART" id="SM00564">
    <property type="entry name" value="PQQ"/>
    <property type="match status" value="6"/>
</dbReference>
<feature type="domain" description="Pyrrolo-quinoline quinone repeat" evidence="2">
    <location>
        <begin position="144"/>
        <end position="376"/>
    </location>
</feature>
<dbReference type="Gene3D" id="2.130.10.10">
    <property type="entry name" value="YVTN repeat-like/Quinoprotein amine dehydrogenase"/>
    <property type="match status" value="1"/>
</dbReference>
<dbReference type="RefSeq" id="WP_180280873.1">
    <property type="nucleotide sequence ID" value="NZ_JABFDB010000002.1"/>
</dbReference>
<name>A0ABX2T442_9PROT</name>
<evidence type="ECO:0000259" key="2">
    <source>
        <dbReference type="Pfam" id="PF13360"/>
    </source>
</evidence>
<accession>A0ABX2T442</accession>
<keyword evidence="4" id="KW-1185">Reference proteome</keyword>
<gene>
    <name evidence="3" type="ORF">HND93_05175</name>
</gene>
<feature type="compositionally biased region" description="Polar residues" evidence="1">
    <location>
        <begin position="150"/>
        <end position="159"/>
    </location>
</feature>
<evidence type="ECO:0000313" key="3">
    <source>
        <dbReference type="EMBL" id="NYZ19095.1"/>
    </source>
</evidence>
<dbReference type="Proteomes" id="UP000584642">
    <property type="component" value="Unassembled WGS sequence"/>
</dbReference>
<sequence>MGQDLMDRMPTSRPATRRARLLTATLLSTLLVGCDTVSGWFGSSAPPPLPGQRVAVLLRERRVEVDPKLAGTPVAVPPAQTNAAWPQAGGGPEHAMGNLALSANPVEAFRADIGAGSSSSQMLLSAPVVADGRVFAVDADAKAGAFDAQTGRNQWQQSLKPEKERGDAMGGGVAYDGGRLFVTTGYGEVLALDGGNGTIVWRKRVSGPLRGAPTVAAGRVFAVTIDNQLVALNAADGENLWNHTGILESAGLLGASSPAANATVVVAPYSSGELVAMRPENGRVTWMESLAAIRRSGALSSLADIRGLPVLDRGAVFAIGHSGRMIAVDERIGARLWELELGGTQTPYVAGEFVFVVTNDAEVVAITRRDGHIRWIGQLQQFEDPKERTGVVSWAGPVMAGGVLWLTNSLGELVSVSPETGEVTGRRKLPSETFLPPVVANGTLYVLSDNGTLTAFR</sequence>
<evidence type="ECO:0000256" key="1">
    <source>
        <dbReference type="SAM" id="MobiDB-lite"/>
    </source>
</evidence>
<dbReference type="InterPro" id="IPR011047">
    <property type="entry name" value="Quinoprotein_ADH-like_sf"/>
</dbReference>
<feature type="region of interest" description="Disordered" evidence="1">
    <location>
        <begin position="149"/>
        <end position="168"/>
    </location>
</feature>
<proteinExistence type="predicted"/>
<dbReference type="SUPFAM" id="SSF50998">
    <property type="entry name" value="Quinoprotein alcohol dehydrogenase-like"/>
    <property type="match status" value="1"/>
</dbReference>
<dbReference type="Pfam" id="PF13360">
    <property type="entry name" value="PQQ_2"/>
    <property type="match status" value="2"/>
</dbReference>
<dbReference type="PANTHER" id="PTHR34512:SF30">
    <property type="entry name" value="OUTER MEMBRANE PROTEIN ASSEMBLY FACTOR BAMB"/>
    <property type="match status" value="1"/>
</dbReference>
<protein>
    <submittedName>
        <fullName evidence="3">PQQ-binding-like beta-propeller repeat protein</fullName>
    </submittedName>
</protein>
<dbReference type="EMBL" id="JABFDB010000002">
    <property type="protein sequence ID" value="NYZ19095.1"/>
    <property type="molecule type" value="Genomic_DNA"/>
</dbReference>
<feature type="domain" description="Pyrrolo-quinoline quinone repeat" evidence="2">
    <location>
        <begin position="395"/>
        <end position="456"/>
    </location>
</feature>
<dbReference type="InterPro" id="IPR015943">
    <property type="entry name" value="WD40/YVTN_repeat-like_dom_sf"/>
</dbReference>
<dbReference type="InterPro" id="IPR018391">
    <property type="entry name" value="PQQ_b-propeller_rpt"/>
</dbReference>
<dbReference type="PANTHER" id="PTHR34512">
    <property type="entry name" value="CELL SURFACE PROTEIN"/>
    <property type="match status" value="1"/>
</dbReference>
<evidence type="ECO:0000313" key="4">
    <source>
        <dbReference type="Proteomes" id="UP000584642"/>
    </source>
</evidence>
<dbReference type="InterPro" id="IPR002372">
    <property type="entry name" value="PQQ_rpt_dom"/>
</dbReference>
<reference evidence="3 4" key="1">
    <citation type="submission" date="2020-05" db="EMBL/GenBank/DDBJ databases">
        <title>Azospirillum oleiclasticum sp. nov, a nitrogen-fixing and heavy crude oil-emulsifying bacterium isolated from the crude oil of Yumen Oilfield.</title>
        <authorList>
            <person name="Wu D."/>
            <person name="Cai M."/>
            <person name="Zhang X."/>
        </authorList>
    </citation>
    <scope>NUCLEOTIDE SEQUENCE [LARGE SCALE GENOMIC DNA]</scope>
    <source>
        <strain evidence="3 4">ROY-1-1-2</strain>
    </source>
</reference>
<comment type="caution">
    <text evidence="3">The sequence shown here is derived from an EMBL/GenBank/DDBJ whole genome shotgun (WGS) entry which is preliminary data.</text>
</comment>
<organism evidence="3 4">
    <name type="scientific">Azospirillum oleiclasticum</name>
    <dbReference type="NCBI Taxonomy" id="2735135"/>
    <lineage>
        <taxon>Bacteria</taxon>
        <taxon>Pseudomonadati</taxon>
        <taxon>Pseudomonadota</taxon>
        <taxon>Alphaproteobacteria</taxon>
        <taxon>Rhodospirillales</taxon>
        <taxon>Azospirillaceae</taxon>
        <taxon>Azospirillum</taxon>
    </lineage>
</organism>